<sequence length="251" mass="27854">MSERPDCLPGRASSVVPGVFGDRLEVSHQRWSRGGGRSAPGRPLFLCLHGWGSNEDDITDIMRYIAPYNDYVALRAPLTLQEPQGDALRRVAGAYSWFHDAVPVGEDLDRDAFAAACAIDRWVADHVAADRDVVTLGFSQGGLLAVHLLRINASRYRVAISLSGFLAPRIIKESAPDDDLLAERNTPVFFGYGLADTVIPRYEIYAMSAWLDEHTWLTSHGYPRLDHSVSLEEFADIRQWLVMNDISSGVI</sequence>
<dbReference type="eggNOG" id="COG0400">
    <property type="taxonomic scope" value="Bacteria"/>
</dbReference>
<dbReference type="InterPro" id="IPR029058">
    <property type="entry name" value="AB_hydrolase_fold"/>
</dbReference>
<dbReference type="PANTHER" id="PTHR10655:SF17">
    <property type="entry name" value="LYSOPHOSPHOLIPASE-LIKE PROTEIN 1"/>
    <property type="match status" value="1"/>
</dbReference>
<evidence type="ECO:0000313" key="5">
    <source>
        <dbReference type="Proteomes" id="UP000029014"/>
    </source>
</evidence>
<dbReference type="Proteomes" id="UP000029014">
    <property type="component" value="Unassembled WGS sequence"/>
</dbReference>
<dbReference type="Gene3D" id="3.40.50.1820">
    <property type="entry name" value="alpha/beta hydrolase"/>
    <property type="match status" value="1"/>
</dbReference>
<feature type="domain" description="Phospholipase/carboxylesterase/thioesterase" evidence="3">
    <location>
        <begin position="42"/>
        <end position="241"/>
    </location>
</feature>
<reference evidence="4 5" key="1">
    <citation type="submission" date="2014-03" db="EMBL/GenBank/DDBJ databases">
        <title>Genomics of Bifidobacteria.</title>
        <authorList>
            <person name="Ventura M."/>
            <person name="Milani C."/>
            <person name="Lugli G.A."/>
        </authorList>
    </citation>
    <scope>NUCLEOTIDE SEQUENCE [LARGE SCALE GENOMIC DNA]</scope>
    <source>
        <strain evidence="4 5">LMG 11592</strain>
    </source>
</reference>
<keyword evidence="2" id="KW-0378">Hydrolase</keyword>
<dbReference type="InterPro" id="IPR003140">
    <property type="entry name" value="PLipase/COase/thioEstase"/>
</dbReference>
<proteinExistence type="inferred from homology"/>
<organism evidence="4 5">
    <name type="scientific">Bifidobacterium minimum</name>
    <dbReference type="NCBI Taxonomy" id="1693"/>
    <lineage>
        <taxon>Bacteria</taxon>
        <taxon>Bacillati</taxon>
        <taxon>Actinomycetota</taxon>
        <taxon>Actinomycetes</taxon>
        <taxon>Bifidobacteriales</taxon>
        <taxon>Bifidobacteriaceae</taxon>
        <taxon>Bifidobacterium</taxon>
    </lineage>
</organism>
<dbReference type="Pfam" id="PF02230">
    <property type="entry name" value="Abhydrolase_2"/>
    <property type="match status" value="1"/>
</dbReference>
<keyword evidence="5" id="KW-1185">Reference proteome</keyword>
<dbReference type="InterPro" id="IPR050565">
    <property type="entry name" value="LYPA1-2/EST-like"/>
</dbReference>
<evidence type="ECO:0000256" key="1">
    <source>
        <dbReference type="ARBA" id="ARBA00006499"/>
    </source>
</evidence>
<evidence type="ECO:0000256" key="2">
    <source>
        <dbReference type="ARBA" id="ARBA00022801"/>
    </source>
</evidence>
<name>A0A087BT81_9BIFI</name>
<dbReference type="AlphaFoldDB" id="A0A087BT81"/>
<comment type="similarity">
    <text evidence="1">Belongs to the AB hydrolase superfamily. AB hydrolase 2 family.</text>
</comment>
<evidence type="ECO:0000313" key="4">
    <source>
        <dbReference type="EMBL" id="KFI74231.1"/>
    </source>
</evidence>
<dbReference type="STRING" id="1693.BMIN_1130"/>
<comment type="caution">
    <text evidence="4">The sequence shown here is derived from an EMBL/GenBank/DDBJ whole genome shotgun (WGS) entry which is preliminary data.</text>
</comment>
<accession>A0A087BT81</accession>
<dbReference type="RefSeq" id="WP_022861780.1">
    <property type="nucleotide sequence ID" value="NZ_JGZD01000001.1"/>
</dbReference>
<gene>
    <name evidence="4" type="ORF">BMIN_1130</name>
</gene>
<dbReference type="SUPFAM" id="SSF53474">
    <property type="entry name" value="alpha/beta-Hydrolases"/>
    <property type="match status" value="1"/>
</dbReference>
<evidence type="ECO:0000259" key="3">
    <source>
        <dbReference type="Pfam" id="PF02230"/>
    </source>
</evidence>
<protein>
    <submittedName>
        <fullName evidence="4">Phospholipase/carboxylesterase</fullName>
    </submittedName>
</protein>
<dbReference type="GO" id="GO:0016787">
    <property type="term" value="F:hydrolase activity"/>
    <property type="evidence" value="ECO:0007669"/>
    <property type="project" value="UniProtKB-KW"/>
</dbReference>
<dbReference type="EMBL" id="JGZD01000001">
    <property type="protein sequence ID" value="KFI74231.1"/>
    <property type="molecule type" value="Genomic_DNA"/>
</dbReference>
<dbReference type="PANTHER" id="PTHR10655">
    <property type="entry name" value="LYSOPHOSPHOLIPASE-RELATED"/>
    <property type="match status" value="1"/>
</dbReference>